<keyword evidence="5 8" id="KW-1133">Transmembrane helix</keyword>
<dbReference type="EMBL" id="PNJG02000002">
    <property type="protein sequence ID" value="RKQ35300.1"/>
    <property type="molecule type" value="Genomic_DNA"/>
</dbReference>
<gene>
    <name evidence="9" type="ORF">C1C97_008710</name>
</gene>
<name>A0A495A6E0_9MICC</name>
<dbReference type="GO" id="GO:0022857">
    <property type="term" value="F:transmembrane transporter activity"/>
    <property type="evidence" value="ECO:0007669"/>
    <property type="project" value="InterPro"/>
</dbReference>
<evidence type="ECO:0000256" key="2">
    <source>
        <dbReference type="ARBA" id="ARBA00022448"/>
    </source>
</evidence>
<sequence length="122" mass="12363">MQKWLFLMAAITSEVTGSLALKAAVAIPVFYALVVAGYAGSFLGLFASLRHGMTLGVGYGIWGATGVAATAVMSFLIFGEPITPVMGAGLVLVMAGVLLVELGSQAAQKRSRAAAESAGAAR</sequence>
<keyword evidence="3" id="KW-1003">Cell membrane</keyword>
<dbReference type="SUPFAM" id="SSF103481">
    <property type="entry name" value="Multidrug resistance efflux transporter EmrE"/>
    <property type="match status" value="1"/>
</dbReference>
<dbReference type="PANTHER" id="PTHR30561:SF1">
    <property type="entry name" value="MULTIDRUG TRANSPORTER EMRE"/>
    <property type="match status" value="1"/>
</dbReference>
<evidence type="ECO:0000256" key="6">
    <source>
        <dbReference type="ARBA" id="ARBA00023136"/>
    </source>
</evidence>
<evidence type="ECO:0000256" key="8">
    <source>
        <dbReference type="SAM" id="Phobius"/>
    </source>
</evidence>
<evidence type="ECO:0000256" key="3">
    <source>
        <dbReference type="ARBA" id="ARBA00022475"/>
    </source>
</evidence>
<proteinExistence type="inferred from homology"/>
<dbReference type="PANTHER" id="PTHR30561">
    <property type="entry name" value="SMR FAMILY PROTON-DEPENDENT DRUG EFFLUX TRANSPORTER SUGE"/>
    <property type="match status" value="1"/>
</dbReference>
<dbReference type="AlphaFoldDB" id="A0A495A6E0"/>
<dbReference type="Proteomes" id="UP000249516">
    <property type="component" value="Unassembled WGS sequence"/>
</dbReference>
<dbReference type="InterPro" id="IPR000390">
    <property type="entry name" value="Small_drug/metabolite_transptr"/>
</dbReference>
<organism evidence="9 10">
    <name type="scientific">Kocuria tytonis</name>
    <dbReference type="NCBI Taxonomy" id="2054280"/>
    <lineage>
        <taxon>Bacteria</taxon>
        <taxon>Bacillati</taxon>
        <taxon>Actinomycetota</taxon>
        <taxon>Actinomycetes</taxon>
        <taxon>Micrococcales</taxon>
        <taxon>Micrococcaceae</taxon>
        <taxon>Kocuria</taxon>
    </lineage>
</organism>
<comment type="caution">
    <text evidence="9">The sequence shown here is derived from an EMBL/GenBank/DDBJ whole genome shotgun (WGS) entry which is preliminary data.</text>
</comment>
<keyword evidence="10" id="KW-1185">Reference proteome</keyword>
<feature type="transmembrane region" description="Helical" evidence="8">
    <location>
        <begin position="84"/>
        <end position="102"/>
    </location>
</feature>
<feature type="transmembrane region" description="Helical" evidence="8">
    <location>
        <begin position="30"/>
        <end position="49"/>
    </location>
</feature>
<evidence type="ECO:0000256" key="7">
    <source>
        <dbReference type="RuleBase" id="RU003942"/>
    </source>
</evidence>
<evidence type="ECO:0000256" key="1">
    <source>
        <dbReference type="ARBA" id="ARBA00004651"/>
    </source>
</evidence>
<evidence type="ECO:0000313" key="9">
    <source>
        <dbReference type="EMBL" id="RKQ35300.1"/>
    </source>
</evidence>
<keyword evidence="6 8" id="KW-0472">Membrane</keyword>
<evidence type="ECO:0000313" key="10">
    <source>
        <dbReference type="Proteomes" id="UP000249516"/>
    </source>
</evidence>
<comment type="similarity">
    <text evidence="7">Belongs to the drug/metabolite transporter (DMT) superfamily. Small multidrug resistance (SMR) (TC 2.A.7.1) family.</text>
</comment>
<dbReference type="InterPro" id="IPR045324">
    <property type="entry name" value="Small_multidrug_res"/>
</dbReference>
<dbReference type="Pfam" id="PF00893">
    <property type="entry name" value="Multi_Drug_Res"/>
    <property type="match status" value="1"/>
</dbReference>
<reference evidence="9 10" key="1">
    <citation type="submission" date="2018-10" db="EMBL/GenBank/DDBJ databases">
        <title>Kocuria tytouropygialis sp. nov., isolated from the uropygial gland of an American barn owl (Tyto furcata).</title>
        <authorList>
            <person name="Braun M.S."/>
            <person name="Wang E."/>
            <person name="Zimmermann S."/>
            <person name="Wagner H."/>
            <person name="Wink M."/>
        </authorList>
    </citation>
    <scope>NUCLEOTIDE SEQUENCE [LARGE SCALE GENOMIC DNA]</scope>
    <source>
        <strain evidence="9 10">442</strain>
    </source>
</reference>
<feature type="transmembrane region" description="Helical" evidence="8">
    <location>
        <begin position="56"/>
        <end position="78"/>
    </location>
</feature>
<keyword evidence="4 7" id="KW-0812">Transmembrane</keyword>
<dbReference type="OrthoDB" id="3175079at2"/>
<dbReference type="GO" id="GO:0005886">
    <property type="term" value="C:plasma membrane"/>
    <property type="evidence" value="ECO:0007669"/>
    <property type="project" value="UniProtKB-SubCell"/>
</dbReference>
<evidence type="ECO:0000256" key="5">
    <source>
        <dbReference type="ARBA" id="ARBA00022989"/>
    </source>
</evidence>
<accession>A0A495A6E0</accession>
<protein>
    <submittedName>
        <fullName evidence="9">QacE family quaternary ammonium compound efflux SMR transporter</fullName>
    </submittedName>
</protein>
<keyword evidence="2" id="KW-0813">Transport</keyword>
<comment type="subcellular location">
    <subcellularLocation>
        <location evidence="1 7">Cell membrane</location>
        <topology evidence="1 7">Multi-pass membrane protein</topology>
    </subcellularLocation>
</comment>
<dbReference type="Gene3D" id="1.10.3730.20">
    <property type="match status" value="1"/>
</dbReference>
<evidence type="ECO:0000256" key="4">
    <source>
        <dbReference type="ARBA" id="ARBA00022692"/>
    </source>
</evidence>
<dbReference type="InterPro" id="IPR037185">
    <property type="entry name" value="EmrE-like"/>
</dbReference>
<dbReference type="RefSeq" id="WP_121031252.1">
    <property type="nucleotide sequence ID" value="NZ_PNJG02000002.1"/>
</dbReference>